<protein>
    <recommendedName>
        <fullName evidence="4">Large ribosomal subunit protein uL24</fullName>
    </recommendedName>
</protein>
<evidence type="ECO:0000313" key="6">
    <source>
        <dbReference type="EMBL" id="ADL18634.1"/>
    </source>
</evidence>
<dbReference type="EMBL" id="CP001742">
    <property type="protein sequence ID" value="ADL18634.1"/>
    <property type="molecule type" value="Genomic_DNA"/>
</dbReference>
<dbReference type="FunFam" id="2.30.30.30:FF:000009">
    <property type="entry name" value="60S ribosomal protein L26"/>
    <property type="match status" value="1"/>
</dbReference>
<dbReference type="Pfam" id="PF00467">
    <property type="entry name" value="KOW"/>
    <property type="match status" value="1"/>
</dbReference>
<dbReference type="AlphaFoldDB" id="D9PZZ6"/>
<evidence type="ECO:0000313" key="7">
    <source>
        <dbReference type="Proteomes" id="UP000000346"/>
    </source>
</evidence>
<dbReference type="GeneID" id="9498447"/>
<evidence type="ECO:0000256" key="3">
    <source>
        <dbReference type="ARBA" id="ARBA00023274"/>
    </source>
</evidence>
<dbReference type="KEGG" id="asc:ASAC_0227"/>
<dbReference type="InterPro" id="IPR005756">
    <property type="entry name" value="Ribosomal_uL24_euk/arc"/>
</dbReference>
<keyword evidence="3 4" id="KW-0687">Ribonucleoprotein</keyword>
<dbReference type="Gene3D" id="2.30.30.30">
    <property type="match status" value="1"/>
</dbReference>
<dbReference type="SUPFAM" id="SSF50104">
    <property type="entry name" value="Translation proteins SH3-like domain"/>
    <property type="match status" value="1"/>
</dbReference>
<dbReference type="OrthoDB" id="10899at2157"/>
<dbReference type="GO" id="GO:0006412">
    <property type="term" value="P:translation"/>
    <property type="evidence" value="ECO:0007669"/>
    <property type="project" value="UniProtKB-UniRule"/>
</dbReference>
<name>D9PZZ6_ACIS3</name>
<dbReference type="RefSeq" id="WP_013266146.1">
    <property type="nucleotide sequence ID" value="NC_014374.1"/>
</dbReference>
<dbReference type="InParanoid" id="D9PZZ6"/>
<dbReference type="InterPro" id="IPR005825">
    <property type="entry name" value="Ribosomal_uL24_CS"/>
</dbReference>
<dbReference type="HOGENOM" id="CLU_093240_2_1_2"/>
<evidence type="ECO:0000256" key="2">
    <source>
        <dbReference type="ARBA" id="ARBA00022980"/>
    </source>
</evidence>
<dbReference type="PROSITE" id="PS01108">
    <property type="entry name" value="RIBOSOMAL_L24"/>
    <property type="match status" value="1"/>
</dbReference>
<dbReference type="FunCoup" id="D9PZZ6">
    <property type="interactions" value="189"/>
</dbReference>
<dbReference type="InterPro" id="IPR005824">
    <property type="entry name" value="KOW"/>
</dbReference>
<dbReference type="NCBIfam" id="TIGR01080">
    <property type="entry name" value="rplX_A_E"/>
    <property type="match status" value="1"/>
</dbReference>
<dbReference type="GO" id="GO:0015934">
    <property type="term" value="C:large ribosomal subunit"/>
    <property type="evidence" value="ECO:0007669"/>
    <property type="project" value="UniProtKB-UniRule"/>
</dbReference>
<dbReference type="InterPro" id="IPR008991">
    <property type="entry name" value="Translation_prot_SH3-like_sf"/>
</dbReference>
<comment type="subunit">
    <text evidence="4">Part of the 50S ribosomal subunit.</text>
</comment>
<sequence>MASQQPREQRKAFYNATLHLRHKLVSAHLSKELRDKLGIRSLPLRVGDKVIVIKGDHKGKSGKVAEVDLKGLWVKVEGITRKKADGTEILVKLRPWNLVITDLNLKDDWRKKIIERKGGNVQAAAQQEAQQAGGAK</sequence>
<comment type="function">
    <text evidence="4">Located at the polypeptide exit tunnel on the outside of the subunit.</text>
</comment>
<dbReference type="HAMAP" id="MF_01326_A">
    <property type="entry name" value="Ribosomal_uL24_A"/>
    <property type="match status" value="1"/>
</dbReference>
<evidence type="ECO:0000256" key="4">
    <source>
        <dbReference type="HAMAP-Rule" id="MF_01326"/>
    </source>
</evidence>
<dbReference type="GO" id="GO:0019843">
    <property type="term" value="F:rRNA binding"/>
    <property type="evidence" value="ECO:0007669"/>
    <property type="project" value="UniProtKB-UniRule"/>
</dbReference>
<keyword evidence="4" id="KW-0699">rRNA-binding</keyword>
<dbReference type="CDD" id="cd06089">
    <property type="entry name" value="KOW_RPL26"/>
    <property type="match status" value="1"/>
</dbReference>
<dbReference type="GO" id="GO:0003735">
    <property type="term" value="F:structural constituent of ribosome"/>
    <property type="evidence" value="ECO:0007669"/>
    <property type="project" value="UniProtKB-UniRule"/>
</dbReference>
<dbReference type="InterPro" id="IPR041988">
    <property type="entry name" value="Ribosomal_uL24_KOW"/>
</dbReference>
<dbReference type="PANTHER" id="PTHR11143">
    <property type="entry name" value="60S RIBOSOMAL PROTEIN L26 FAMILY MEMBER"/>
    <property type="match status" value="1"/>
</dbReference>
<reference evidence="6 7" key="1">
    <citation type="journal article" date="2010" name="Appl. Environ. Microbiol.">
        <title>The genome sequence of the crenarchaeon Acidilobus saccharovorans supports a new order, Acidilobales, and suggests an important ecological role in terrestrial acidic hot springs.</title>
        <authorList>
            <person name="Mardanov A.V."/>
            <person name="Svetlitchnyi V.A."/>
            <person name="Beletsky A.V."/>
            <person name="Prokofeva M.I."/>
            <person name="Bonch-Osmolovskaya E.A."/>
            <person name="Ravin N.V."/>
            <person name="Skryabin K.G."/>
        </authorList>
    </citation>
    <scope>NUCLEOTIDE SEQUENCE [LARGE SCALE GENOMIC DNA]</scope>
    <source>
        <strain evidence="7">DSM 16705 / JCM 18335 / VKM B-2471 / 345-15</strain>
    </source>
</reference>
<evidence type="ECO:0000256" key="1">
    <source>
        <dbReference type="ARBA" id="ARBA00010618"/>
    </source>
</evidence>
<dbReference type="Proteomes" id="UP000000346">
    <property type="component" value="Chromosome"/>
</dbReference>
<comment type="function">
    <text evidence="4">One of two assembly initiator proteins, it binds directly to the 5'-end of the 23S rRNA, where it nucleates assembly of the 50S subunit.</text>
</comment>
<organism evidence="6 7">
    <name type="scientific">Acidilobus saccharovorans (strain DSM 16705 / JCM 18335 / VKM B-2471 / 345-15)</name>
    <dbReference type="NCBI Taxonomy" id="666510"/>
    <lineage>
        <taxon>Archaea</taxon>
        <taxon>Thermoproteota</taxon>
        <taxon>Thermoprotei</taxon>
        <taxon>Acidilobales</taxon>
        <taxon>Acidilobaceae</taxon>
        <taxon>Acidilobus</taxon>
    </lineage>
</organism>
<dbReference type="eggNOG" id="arCOG04094">
    <property type="taxonomic scope" value="Archaea"/>
</dbReference>
<keyword evidence="4" id="KW-0694">RNA-binding</keyword>
<comment type="similarity">
    <text evidence="1 4">Belongs to the universal ribosomal protein uL24 family.</text>
</comment>
<keyword evidence="7" id="KW-1185">Reference proteome</keyword>
<dbReference type="Pfam" id="PF16906">
    <property type="entry name" value="Ribosomal_L26"/>
    <property type="match status" value="1"/>
</dbReference>
<keyword evidence="2 4" id="KW-0689">Ribosomal protein</keyword>
<dbReference type="STRING" id="666510.ASAC_0227"/>
<feature type="domain" description="KOW" evidence="5">
    <location>
        <begin position="43"/>
        <end position="70"/>
    </location>
</feature>
<dbReference type="InterPro" id="IPR014722">
    <property type="entry name" value="Rib_uL2_dom2"/>
</dbReference>
<evidence type="ECO:0000259" key="5">
    <source>
        <dbReference type="SMART" id="SM00739"/>
    </source>
</evidence>
<proteinExistence type="inferred from homology"/>
<dbReference type="SMART" id="SM00739">
    <property type="entry name" value="KOW"/>
    <property type="match status" value="1"/>
</dbReference>
<gene>
    <name evidence="4" type="primary">rpl24</name>
    <name evidence="6" type="ordered locus">ASAC_0227</name>
</gene>
<accession>D9PZZ6</accession>